<organism evidence="1 2">
    <name type="scientific">Dyella acidisoli</name>
    <dbReference type="NCBI Taxonomy" id="1867834"/>
    <lineage>
        <taxon>Bacteria</taxon>
        <taxon>Pseudomonadati</taxon>
        <taxon>Pseudomonadota</taxon>
        <taxon>Gammaproteobacteria</taxon>
        <taxon>Lysobacterales</taxon>
        <taxon>Rhodanobacteraceae</taxon>
        <taxon>Dyella</taxon>
    </lineage>
</organism>
<protein>
    <recommendedName>
        <fullName evidence="3">Mannosyltransferase</fullName>
    </recommendedName>
</protein>
<comment type="caution">
    <text evidence="1">The sequence shown here is derived from an EMBL/GenBank/DDBJ whole genome shotgun (WGS) entry which is preliminary data.</text>
</comment>
<evidence type="ECO:0000313" key="2">
    <source>
        <dbReference type="Proteomes" id="UP001156670"/>
    </source>
</evidence>
<name>A0ABQ5XNM7_9GAMM</name>
<reference evidence="2" key="1">
    <citation type="journal article" date="2019" name="Int. J. Syst. Evol. Microbiol.">
        <title>The Global Catalogue of Microorganisms (GCM) 10K type strain sequencing project: providing services to taxonomists for standard genome sequencing and annotation.</title>
        <authorList>
            <consortium name="The Broad Institute Genomics Platform"/>
            <consortium name="The Broad Institute Genome Sequencing Center for Infectious Disease"/>
            <person name="Wu L."/>
            <person name="Ma J."/>
        </authorList>
    </citation>
    <scope>NUCLEOTIDE SEQUENCE [LARGE SCALE GENOMIC DNA]</scope>
    <source>
        <strain evidence="2">NBRC 111980</strain>
    </source>
</reference>
<dbReference type="RefSeq" id="WP_284320510.1">
    <property type="nucleotide sequence ID" value="NZ_BSOB01000011.1"/>
</dbReference>
<evidence type="ECO:0008006" key="3">
    <source>
        <dbReference type="Google" id="ProtNLM"/>
    </source>
</evidence>
<sequence>MRTIVVQSYRDTQVEPWVQRCMQTVRDWAGSRGYDYEFVDDTLFDFMPARMRNKSAASLLPQTDMARLGLLRDRLTRNYERAIWMDADVLVFDPTGFTIPDACGAMLCHEVWTSLNAQGELTHWRGINNSLLVFELGHPLLDFLRFATIQLHDHLGAATMSRTALGTDLLTKLGRVVPLRVHAQVACLSPLLIRAAYYGDHPEWLRAHAAERGQRFYAANLCRALLSTVSSFNPAQGALSQEQILQLVEQLIDTHGRVLFGEAINA</sequence>
<evidence type="ECO:0000313" key="1">
    <source>
        <dbReference type="EMBL" id="GLQ92769.1"/>
    </source>
</evidence>
<gene>
    <name evidence="1" type="ORF">GCM10007901_17200</name>
</gene>
<dbReference type="Proteomes" id="UP001156670">
    <property type="component" value="Unassembled WGS sequence"/>
</dbReference>
<dbReference type="EMBL" id="BSOB01000011">
    <property type="protein sequence ID" value="GLQ92769.1"/>
    <property type="molecule type" value="Genomic_DNA"/>
</dbReference>
<keyword evidence="2" id="KW-1185">Reference proteome</keyword>
<proteinExistence type="predicted"/>
<accession>A0ABQ5XNM7</accession>